<dbReference type="AlphaFoldDB" id="A0A9D2LRN7"/>
<comment type="caution">
    <text evidence="1">The sequence shown here is derived from an EMBL/GenBank/DDBJ whole genome shotgun (WGS) entry which is preliminary data.</text>
</comment>
<organism evidence="1 2">
    <name type="scientific">Candidatus Blautia faecavium</name>
    <dbReference type="NCBI Taxonomy" id="2838487"/>
    <lineage>
        <taxon>Bacteria</taxon>
        <taxon>Bacillati</taxon>
        <taxon>Bacillota</taxon>
        <taxon>Clostridia</taxon>
        <taxon>Lachnospirales</taxon>
        <taxon>Lachnospiraceae</taxon>
        <taxon>Blautia</taxon>
    </lineage>
</organism>
<evidence type="ECO:0000313" key="1">
    <source>
        <dbReference type="EMBL" id="HJB28341.1"/>
    </source>
</evidence>
<sequence>MVLYHAVSSYQLLEVMLHREIYHKKEKAILILPDFIIEKYPQYKKLEEDGFFTQVCLFPYMKIPHKDEKKITELTARAYDSAVPWKLDCFRILYVAGAHFYFSLLLIKEKIPFVFFEDAAGMLSRPEKLRDNLKKRYPLHSFLAEKYGLFSGTNPYISSIICLKRAQMIKNFPKPCIDFSVEDALLEIPSATRKKIIRFFLKRRIWTFADTILLTQNFANLGEMTMEEQTKLYKNMEANMLKEHRLVIKKHPDDMLDYQGIFPKAKVIRQVFPSELLPYVFWKRPEIICTVTSTGCENLGRHFTVVVAGDRILPGYKYKTGRKEYV</sequence>
<dbReference type="Proteomes" id="UP000823842">
    <property type="component" value="Unassembled WGS sequence"/>
</dbReference>
<name>A0A9D2LRN7_9FIRM</name>
<gene>
    <name evidence="1" type="ORF">IAA06_06060</name>
</gene>
<accession>A0A9D2LRN7</accession>
<reference evidence="1" key="1">
    <citation type="journal article" date="2021" name="PeerJ">
        <title>Extensive microbial diversity within the chicken gut microbiome revealed by metagenomics and culture.</title>
        <authorList>
            <person name="Gilroy R."/>
            <person name="Ravi A."/>
            <person name="Getino M."/>
            <person name="Pursley I."/>
            <person name="Horton D.L."/>
            <person name="Alikhan N.F."/>
            <person name="Baker D."/>
            <person name="Gharbi K."/>
            <person name="Hall N."/>
            <person name="Watson M."/>
            <person name="Adriaenssens E.M."/>
            <person name="Foster-Nyarko E."/>
            <person name="Jarju S."/>
            <person name="Secka A."/>
            <person name="Antonio M."/>
            <person name="Oren A."/>
            <person name="Chaudhuri R.R."/>
            <person name="La Ragione R."/>
            <person name="Hildebrand F."/>
            <person name="Pallen M.J."/>
        </authorList>
    </citation>
    <scope>NUCLEOTIDE SEQUENCE</scope>
    <source>
        <strain evidence="1">ChiSjej1B19-5720</strain>
    </source>
</reference>
<dbReference type="EMBL" id="DWYZ01000114">
    <property type="protein sequence ID" value="HJB28341.1"/>
    <property type="molecule type" value="Genomic_DNA"/>
</dbReference>
<protein>
    <submittedName>
        <fullName evidence="1">Uncharacterized protein</fullName>
    </submittedName>
</protein>
<reference evidence="1" key="2">
    <citation type="submission" date="2021-04" db="EMBL/GenBank/DDBJ databases">
        <authorList>
            <person name="Gilroy R."/>
        </authorList>
    </citation>
    <scope>NUCLEOTIDE SEQUENCE</scope>
    <source>
        <strain evidence="1">ChiSjej1B19-5720</strain>
    </source>
</reference>
<evidence type="ECO:0000313" key="2">
    <source>
        <dbReference type="Proteomes" id="UP000823842"/>
    </source>
</evidence>
<proteinExistence type="predicted"/>